<dbReference type="EMBL" id="NPDV01000015">
    <property type="protein sequence ID" value="PJZ52226.1"/>
    <property type="molecule type" value="Genomic_DNA"/>
</dbReference>
<evidence type="ECO:0000313" key="1">
    <source>
        <dbReference type="EMBL" id="PJZ52226.1"/>
    </source>
</evidence>
<evidence type="ECO:0000313" key="4">
    <source>
        <dbReference type="Proteomes" id="UP000232188"/>
    </source>
</evidence>
<organism evidence="1 4">
    <name type="scientific">Leptospira adleri</name>
    <dbReference type="NCBI Taxonomy" id="2023186"/>
    <lineage>
        <taxon>Bacteria</taxon>
        <taxon>Pseudomonadati</taxon>
        <taxon>Spirochaetota</taxon>
        <taxon>Spirochaetia</taxon>
        <taxon>Leptospirales</taxon>
        <taxon>Leptospiraceae</taxon>
        <taxon>Leptospira</taxon>
    </lineage>
</organism>
<dbReference type="Proteomes" id="UP000232149">
    <property type="component" value="Unassembled WGS sequence"/>
</dbReference>
<keyword evidence="3" id="KW-1185">Reference proteome</keyword>
<dbReference type="PROSITE" id="PS51257">
    <property type="entry name" value="PROKAR_LIPOPROTEIN"/>
    <property type="match status" value="1"/>
</dbReference>
<sequence length="112" mass="12276">MRSSLGFCFIGIFLFLFSCNNAERIEMDMFKGGIGMFANILPVIFPVSENPFDLTVLPQSLNAGQSTSITLTLKTRKENNETYQFAWADKAGSQTVSPTSLLTPTGIRPTSS</sequence>
<protein>
    <submittedName>
        <fullName evidence="1">Uncharacterized protein</fullName>
    </submittedName>
</protein>
<evidence type="ECO:0000313" key="3">
    <source>
        <dbReference type="Proteomes" id="UP000232149"/>
    </source>
</evidence>
<dbReference type="Proteomes" id="UP000232188">
    <property type="component" value="Unassembled WGS sequence"/>
</dbReference>
<accession>A0A2M9YKZ7</accession>
<reference evidence="3 4" key="1">
    <citation type="submission" date="2017-07" db="EMBL/GenBank/DDBJ databases">
        <title>Leptospira spp. isolated from tropical soils.</title>
        <authorList>
            <person name="Thibeaux R."/>
            <person name="Iraola G."/>
            <person name="Ferres I."/>
            <person name="Bierque E."/>
            <person name="Girault D."/>
            <person name="Soupe-Gilbert M.-E."/>
            <person name="Picardeau M."/>
            <person name="Goarant C."/>
        </authorList>
    </citation>
    <scope>NUCLEOTIDE SEQUENCE [LARGE SCALE GENOMIC DNA]</scope>
    <source>
        <strain evidence="1 4">FH2-B-C1</strain>
        <strain evidence="2 3">FH2-B-D1</strain>
    </source>
</reference>
<dbReference type="EMBL" id="NPDU01000007">
    <property type="protein sequence ID" value="PJZ63188.1"/>
    <property type="molecule type" value="Genomic_DNA"/>
</dbReference>
<name>A0A2M9YKZ7_9LEPT</name>
<comment type="caution">
    <text evidence="1">The sequence shown here is derived from an EMBL/GenBank/DDBJ whole genome shotgun (WGS) entry which is preliminary data.</text>
</comment>
<gene>
    <name evidence="2" type="ORF">CH376_03905</name>
    <name evidence="1" type="ORF">CH380_16335</name>
</gene>
<proteinExistence type="predicted"/>
<evidence type="ECO:0000313" key="2">
    <source>
        <dbReference type="EMBL" id="PJZ63188.1"/>
    </source>
</evidence>
<dbReference type="AlphaFoldDB" id="A0A2M9YKZ7"/>